<evidence type="ECO:0000313" key="7">
    <source>
        <dbReference type="Proteomes" id="UP000232875"/>
    </source>
</evidence>
<dbReference type="AlphaFoldDB" id="A0A2N1JEN6"/>
<dbReference type="PROSITE" id="PS50011">
    <property type="entry name" value="PROTEIN_KINASE_DOM"/>
    <property type="match status" value="1"/>
</dbReference>
<evidence type="ECO:0000313" key="6">
    <source>
        <dbReference type="EMBL" id="PKI85011.1"/>
    </source>
</evidence>
<dbReference type="GO" id="GO:0005524">
    <property type="term" value="F:ATP binding"/>
    <property type="evidence" value="ECO:0007669"/>
    <property type="project" value="UniProtKB-UniRule"/>
</dbReference>
<feature type="compositionally biased region" description="Low complexity" evidence="4">
    <location>
        <begin position="45"/>
        <end position="65"/>
    </location>
</feature>
<keyword evidence="7" id="KW-1185">Reference proteome</keyword>
<dbReference type="STRING" id="2020962.A0A2N1JEN6"/>
<protein>
    <recommendedName>
        <fullName evidence="5">Protein kinase domain-containing protein</fullName>
    </recommendedName>
</protein>
<feature type="region of interest" description="Disordered" evidence="4">
    <location>
        <begin position="14"/>
        <end position="65"/>
    </location>
</feature>
<dbReference type="SMART" id="SM00220">
    <property type="entry name" value="S_TKc"/>
    <property type="match status" value="1"/>
</dbReference>
<dbReference type="Gene3D" id="1.10.510.10">
    <property type="entry name" value="Transferase(Phosphotransferase) domain 1"/>
    <property type="match status" value="1"/>
</dbReference>
<dbReference type="SUPFAM" id="SSF56112">
    <property type="entry name" value="Protein kinase-like (PK-like)"/>
    <property type="match status" value="1"/>
</dbReference>
<accession>A0A2N1JEN6</accession>
<dbReference type="InterPro" id="IPR017441">
    <property type="entry name" value="Protein_kinase_ATP_BS"/>
</dbReference>
<keyword evidence="1 3" id="KW-0547">Nucleotide-binding</keyword>
<feature type="compositionally biased region" description="Polar residues" evidence="4">
    <location>
        <begin position="33"/>
        <end position="44"/>
    </location>
</feature>
<keyword evidence="2 3" id="KW-0067">ATP-binding</keyword>
<sequence>MSLERIRQFLRHGKAAAGPFPNSFKSEEKIPGSNASPMALSMSQATTAPAPATTPVPTIVSPVRTPDAEGIADGIDKQKRTKVCKADLERIVAEEREAATHKNLPDYPGLPDRFILTDKIGDGTFSMVYKAIARDTGEEVAVKVVRKQKMRVKTSDAVMREQNKTTERAAILKEVQIMRRLEHPSIVKLLSFTESDEHCFLVMELLDGGELFEQIVKLTYLSEDLARHVIVQVAQGIQFMHRNGIVHRDIKPENLLFNTMEIVPSDDKIEQRPYNQDKADEGKFIPHLGGGGIKDVKIADFGLSKVVWEQHTKTPCGTVGYAAPEIVRDQQYTKSVDMWALGCVLYTLLCGFPPFYDESIKVLTQKVSKGQYTFLSPWWDDISDAAKDVISNLLTVDVSQRFTIDQFLAHEWCQTSAPPAHARKEERSVIPVSLDSPLLASMHSREFSAQDAGRWSNSGHLREAIDVSFAAHRIEEEMRRKDGAWRDGNVESDAQRDAATVRFRHGHAAAKAILDRHNAHAPKNAPSRNANSAFVLSMDGASILERRRRAVEPKVQKQRTVPHVRA</sequence>
<feature type="domain" description="Protein kinase" evidence="5">
    <location>
        <begin position="114"/>
        <end position="413"/>
    </location>
</feature>
<dbReference type="InterPro" id="IPR011009">
    <property type="entry name" value="Kinase-like_dom_sf"/>
</dbReference>
<dbReference type="Proteomes" id="UP000232875">
    <property type="component" value="Unassembled WGS sequence"/>
</dbReference>
<dbReference type="PROSITE" id="PS00107">
    <property type="entry name" value="PROTEIN_KINASE_ATP"/>
    <property type="match status" value="1"/>
</dbReference>
<name>A0A2N1JEN6_9BASI</name>
<evidence type="ECO:0000256" key="4">
    <source>
        <dbReference type="SAM" id="MobiDB-lite"/>
    </source>
</evidence>
<reference evidence="6 7" key="1">
    <citation type="submission" date="2017-10" db="EMBL/GenBank/DDBJ databases">
        <title>A novel species of cold-tolerant Malassezia isolated from bats.</title>
        <authorList>
            <person name="Lorch J.M."/>
            <person name="Palmer J.M."/>
            <person name="Vanderwolf K.J."/>
            <person name="Schmidt K.Z."/>
            <person name="Verant M.L."/>
            <person name="Weller T.J."/>
            <person name="Blehert D.S."/>
        </authorList>
    </citation>
    <scope>NUCLEOTIDE SEQUENCE [LARGE SCALE GENOMIC DNA]</scope>
    <source>
        <strain evidence="6 7">NWHC:44797-103</strain>
    </source>
</reference>
<dbReference type="InterPro" id="IPR008271">
    <property type="entry name" value="Ser/Thr_kinase_AS"/>
</dbReference>
<evidence type="ECO:0000259" key="5">
    <source>
        <dbReference type="PROSITE" id="PS50011"/>
    </source>
</evidence>
<dbReference type="OrthoDB" id="1738954at2759"/>
<dbReference type="InterPro" id="IPR000719">
    <property type="entry name" value="Prot_kinase_dom"/>
</dbReference>
<evidence type="ECO:0000256" key="2">
    <source>
        <dbReference type="ARBA" id="ARBA00022840"/>
    </source>
</evidence>
<dbReference type="PROSITE" id="PS00108">
    <property type="entry name" value="PROTEIN_KINASE_ST"/>
    <property type="match status" value="1"/>
</dbReference>
<dbReference type="Gene3D" id="3.30.200.20">
    <property type="entry name" value="Phosphorylase Kinase, domain 1"/>
    <property type="match status" value="1"/>
</dbReference>
<gene>
    <name evidence="6" type="ORF">MVES_001125</name>
</gene>
<feature type="binding site" evidence="3">
    <location>
        <position position="147"/>
    </location>
    <ligand>
        <name>ATP</name>
        <dbReference type="ChEBI" id="CHEBI:30616"/>
    </ligand>
</feature>
<evidence type="ECO:0000256" key="1">
    <source>
        <dbReference type="ARBA" id="ARBA00022741"/>
    </source>
</evidence>
<evidence type="ECO:0000256" key="3">
    <source>
        <dbReference type="PROSITE-ProRule" id="PRU10141"/>
    </source>
</evidence>
<dbReference type="EMBL" id="KZ454988">
    <property type="protein sequence ID" value="PKI85011.1"/>
    <property type="molecule type" value="Genomic_DNA"/>
</dbReference>
<dbReference type="Pfam" id="PF00069">
    <property type="entry name" value="Pkinase"/>
    <property type="match status" value="1"/>
</dbReference>
<dbReference type="PANTHER" id="PTHR24347">
    <property type="entry name" value="SERINE/THREONINE-PROTEIN KINASE"/>
    <property type="match status" value="1"/>
</dbReference>
<organism evidence="6 7">
    <name type="scientific">Malassezia vespertilionis</name>
    <dbReference type="NCBI Taxonomy" id="2020962"/>
    <lineage>
        <taxon>Eukaryota</taxon>
        <taxon>Fungi</taxon>
        <taxon>Dikarya</taxon>
        <taxon>Basidiomycota</taxon>
        <taxon>Ustilaginomycotina</taxon>
        <taxon>Malasseziomycetes</taxon>
        <taxon>Malasseziales</taxon>
        <taxon>Malasseziaceae</taxon>
        <taxon>Malassezia</taxon>
    </lineage>
</organism>
<dbReference type="GO" id="GO:0004672">
    <property type="term" value="F:protein kinase activity"/>
    <property type="evidence" value="ECO:0007669"/>
    <property type="project" value="InterPro"/>
</dbReference>
<proteinExistence type="predicted"/>